<evidence type="ECO:0000256" key="1">
    <source>
        <dbReference type="SAM" id="SignalP"/>
    </source>
</evidence>
<evidence type="ECO:0008006" key="4">
    <source>
        <dbReference type="Google" id="ProtNLM"/>
    </source>
</evidence>
<proteinExistence type="predicted"/>
<evidence type="ECO:0000313" key="3">
    <source>
        <dbReference type="Proteomes" id="UP000095094"/>
    </source>
</evidence>
<keyword evidence="1" id="KW-0732">Signal</keyword>
<evidence type="ECO:0000313" key="2">
    <source>
        <dbReference type="EMBL" id="OEG10493.1"/>
    </source>
</evidence>
<keyword evidence="3" id="KW-1185">Reference proteome</keyword>
<organism evidence="2 3">
    <name type="scientific">Enterococcus termitis</name>
    <dbReference type="NCBI Taxonomy" id="332950"/>
    <lineage>
        <taxon>Bacteria</taxon>
        <taxon>Bacillati</taxon>
        <taxon>Bacillota</taxon>
        <taxon>Bacilli</taxon>
        <taxon>Lactobacillales</taxon>
        <taxon>Enterococcaceae</taxon>
        <taxon>Enterococcus</taxon>
    </lineage>
</organism>
<dbReference type="Proteomes" id="UP000095094">
    <property type="component" value="Unassembled WGS sequence"/>
</dbReference>
<dbReference type="Pfam" id="PF10916">
    <property type="entry name" value="DUF2712"/>
    <property type="match status" value="1"/>
</dbReference>
<reference evidence="3" key="1">
    <citation type="submission" date="2016-09" db="EMBL/GenBank/DDBJ databases">
        <authorList>
            <person name="Gulvik C.A."/>
        </authorList>
    </citation>
    <scope>NUCLEOTIDE SEQUENCE [LARGE SCALE GENOMIC DNA]</scope>
    <source>
        <strain evidence="3">LMG 8895</strain>
    </source>
</reference>
<dbReference type="EMBL" id="MIJY01000043">
    <property type="protein sequence ID" value="OEG10493.1"/>
    <property type="molecule type" value="Genomic_DNA"/>
</dbReference>
<feature type="chain" id="PRO_5009177299" description="DUF2712 domain-containing protein" evidence="1">
    <location>
        <begin position="30"/>
        <end position="141"/>
    </location>
</feature>
<dbReference type="InterPro" id="IPR020208">
    <property type="entry name" value="DUF2712"/>
</dbReference>
<comment type="caution">
    <text evidence="2">The sequence shown here is derived from an EMBL/GenBank/DDBJ whole genome shotgun (WGS) entry which is preliminary data.</text>
</comment>
<dbReference type="AlphaFoldDB" id="A0A1E5GCQ7"/>
<dbReference type="RefSeq" id="WP_069664274.1">
    <property type="nucleotide sequence ID" value="NZ_JBHUJJ010000001.1"/>
</dbReference>
<gene>
    <name evidence="2" type="ORF">BCR25_08420</name>
</gene>
<accession>A0A1E5GCQ7</accession>
<dbReference type="OrthoDB" id="2334862at2"/>
<sequence length="141" mass="15643">MKRKKVKLILILGLLLSVSGVFSSIPASASNDDWGFGFTIQANQANSRSSARYRETTKTNNQWKVNMQKSGEGGGTITRYWLEVPNGTNVSTSKNVKQGGGAYYTNAYSDASKKNVHLTAENNNYNRATYRVSGYWDEETN</sequence>
<protein>
    <recommendedName>
        <fullName evidence="4">DUF2712 domain-containing protein</fullName>
    </recommendedName>
</protein>
<feature type="signal peptide" evidence="1">
    <location>
        <begin position="1"/>
        <end position="29"/>
    </location>
</feature>
<name>A0A1E5GCQ7_9ENTE</name>